<accession>A0ABU3QAW5</accession>
<keyword evidence="1" id="KW-0805">Transcription regulation</keyword>
<dbReference type="RefSeq" id="WP_315727743.1">
    <property type="nucleotide sequence ID" value="NZ_JAVUPU010000009.1"/>
</dbReference>
<dbReference type="InterPro" id="IPR018062">
    <property type="entry name" value="HTH_AraC-typ_CS"/>
</dbReference>
<comment type="caution">
    <text evidence="5">The sequence shown here is derived from an EMBL/GenBank/DDBJ whole genome shotgun (WGS) entry which is preliminary data.</text>
</comment>
<evidence type="ECO:0000259" key="4">
    <source>
        <dbReference type="PROSITE" id="PS01124"/>
    </source>
</evidence>
<dbReference type="PRINTS" id="PR00032">
    <property type="entry name" value="HTHARAC"/>
</dbReference>
<name>A0ABU3QAW5_9SPHN</name>
<evidence type="ECO:0000313" key="5">
    <source>
        <dbReference type="EMBL" id="MDT9600511.1"/>
    </source>
</evidence>
<dbReference type="SUPFAM" id="SSF46689">
    <property type="entry name" value="Homeodomain-like"/>
    <property type="match status" value="2"/>
</dbReference>
<dbReference type="PROSITE" id="PS01124">
    <property type="entry name" value="HTH_ARAC_FAMILY_2"/>
    <property type="match status" value="1"/>
</dbReference>
<dbReference type="PANTHER" id="PTHR47893:SF1">
    <property type="entry name" value="REGULATORY PROTEIN PCHR"/>
    <property type="match status" value="1"/>
</dbReference>
<dbReference type="EMBL" id="JAVUPU010000009">
    <property type="protein sequence ID" value="MDT9600511.1"/>
    <property type="molecule type" value="Genomic_DNA"/>
</dbReference>
<dbReference type="PROSITE" id="PS00041">
    <property type="entry name" value="HTH_ARAC_FAMILY_1"/>
    <property type="match status" value="1"/>
</dbReference>
<dbReference type="Gene3D" id="1.10.10.60">
    <property type="entry name" value="Homeodomain-like"/>
    <property type="match status" value="2"/>
</dbReference>
<keyword evidence="3" id="KW-0804">Transcription</keyword>
<dbReference type="InterPro" id="IPR018060">
    <property type="entry name" value="HTH_AraC"/>
</dbReference>
<evidence type="ECO:0000313" key="6">
    <source>
        <dbReference type="Proteomes" id="UP001259572"/>
    </source>
</evidence>
<keyword evidence="6" id="KW-1185">Reference proteome</keyword>
<organism evidence="5 6">
    <name type="scientific">Sphingosinicella rhizophila</name>
    <dbReference type="NCBI Taxonomy" id="3050082"/>
    <lineage>
        <taxon>Bacteria</taxon>
        <taxon>Pseudomonadati</taxon>
        <taxon>Pseudomonadota</taxon>
        <taxon>Alphaproteobacteria</taxon>
        <taxon>Sphingomonadales</taxon>
        <taxon>Sphingosinicellaceae</taxon>
        <taxon>Sphingosinicella</taxon>
    </lineage>
</organism>
<feature type="domain" description="HTH araC/xylS-type" evidence="4">
    <location>
        <begin position="190"/>
        <end position="288"/>
    </location>
</feature>
<gene>
    <name evidence="5" type="ORF">RQX22_16240</name>
</gene>
<dbReference type="InterPro" id="IPR009057">
    <property type="entry name" value="Homeodomain-like_sf"/>
</dbReference>
<reference evidence="5 6" key="1">
    <citation type="submission" date="2023-05" db="EMBL/GenBank/DDBJ databases">
        <authorList>
            <person name="Guo Y."/>
        </authorList>
    </citation>
    <scope>NUCLEOTIDE SEQUENCE [LARGE SCALE GENOMIC DNA]</scope>
    <source>
        <strain evidence="5 6">GR2756</strain>
    </source>
</reference>
<dbReference type="Proteomes" id="UP001259572">
    <property type="component" value="Unassembled WGS sequence"/>
</dbReference>
<dbReference type="InterPro" id="IPR020449">
    <property type="entry name" value="Tscrpt_reg_AraC-type_HTH"/>
</dbReference>
<dbReference type="Pfam" id="PF12833">
    <property type="entry name" value="HTH_18"/>
    <property type="match status" value="1"/>
</dbReference>
<evidence type="ECO:0000256" key="3">
    <source>
        <dbReference type="ARBA" id="ARBA00023163"/>
    </source>
</evidence>
<sequence>MIESGIEILSFGQSICVGMSRYHPTEECVAQEVGDDWLKFHFQLRGAARYSVPGERPLMIDDLTFALALHGQGIVKSGCIAPGPAFAVTILCKPDILTDRFGMKPGDMPGPVSRFLEQGEAAWFSEVGRMTPSMAMSVRALEAMAFEGPMRRAYVEARGAELICELWTEIAGSAARAVPRPDERTLTKVERTRDYIDTHFSEPLAVQSLARNVGASVTRLSEAFRTVFGITIFEYVRSRRMEEARRLLRAGRLSVTEIAFDVGYEHSCNFSVAYKRHFGITPREERTPAVPH</sequence>
<dbReference type="InterPro" id="IPR053142">
    <property type="entry name" value="PchR_regulatory_protein"/>
</dbReference>
<protein>
    <submittedName>
        <fullName evidence="5">AraC family transcriptional regulator</fullName>
    </submittedName>
</protein>
<keyword evidence="2" id="KW-0238">DNA-binding</keyword>
<evidence type="ECO:0000256" key="2">
    <source>
        <dbReference type="ARBA" id="ARBA00023125"/>
    </source>
</evidence>
<dbReference type="PANTHER" id="PTHR47893">
    <property type="entry name" value="REGULATORY PROTEIN PCHR"/>
    <property type="match status" value="1"/>
</dbReference>
<dbReference type="SMART" id="SM00342">
    <property type="entry name" value="HTH_ARAC"/>
    <property type="match status" value="1"/>
</dbReference>
<proteinExistence type="predicted"/>
<evidence type="ECO:0000256" key="1">
    <source>
        <dbReference type="ARBA" id="ARBA00023015"/>
    </source>
</evidence>